<dbReference type="AlphaFoldDB" id="A0A2P2PK29"/>
<dbReference type="EMBL" id="GGEC01074620">
    <property type="protein sequence ID" value="MBX55104.1"/>
    <property type="molecule type" value="Transcribed_RNA"/>
</dbReference>
<sequence>MVFGCNICHGRSASFTYLYSDSGKVIFSRKCNSDSLKLSSLLMQANFQLAEKSCHFDFKFHAFCFKRLSSFPYLLMNLPSQI</sequence>
<proteinExistence type="predicted"/>
<name>A0A2P2PK29_RHIMU</name>
<protein>
    <submittedName>
        <fullName evidence="1">Uncharacterized protein</fullName>
    </submittedName>
</protein>
<reference evidence="1" key="1">
    <citation type="submission" date="2018-02" db="EMBL/GenBank/DDBJ databases">
        <title>Rhizophora mucronata_Transcriptome.</title>
        <authorList>
            <person name="Meera S.P."/>
            <person name="Sreeshan A."/>
            <person name="Augustine A."/>
        </authorList>
    </citation>
    <scope>NUCLEOTIDE SEQUENCE</scope>
    <source>
        <tissue evidence="1">Leaf</tissue>
    </source>
</reference>
<accession>A0A2P2PK29</accession>
<organism evidence="1">
    <name type="scientific">Rhizophora mucronata</name>
    <name type="common">Asiatic mangrove</name>
    <dbReference type="NCBI Taxonomy" id="61149"/>
    <lineage>
        <taxon>Eukaryota</taxon>
        <taxon>Viridiplantae</taxon>
        <taxon>Streptophyta</taxon>
        <taxon>Embryophyta</taxon>
        <taxon>Tracheophyta</taxon>
        <taxon>Spermatophyta</taxon>
        <taxon>Magnoliopsida</taxon>
        <taxon>eudicotyledons</taxon>
        <taxon>Gunneridae</taxon>
        <taxon>Pentapetalae</taxon>
        <taxon>rosids</taxon>
        <taxon>fabids</taxon>
        <taxon>Malpighiales</taxon>
        <taxon>Rhizophoraceae</taxon>
        <taxon>Rhizophora</taxon>
    </lineage>
</organism>
<evidence type="ECO:0000313" key="1">
    <source>
        <dbReference type="EMBL" id="MBX55104.1"/>
    </source>
</evidence>